<dbReference type="InterPro" id="IPR036188">
    <property type="entry name" value="FAD/NAD-bd_sf"/>
</dbReference>
<dbReference type="RefSeq" id="WP_027944492.1">
    <property type="nucleotide sequence ID" value="NZ_BSTI01000031.1"/>
</dbReference>
<evidence type="ECO:0000313" key="6">
    <source>
        <dbReference type="EMBL" id="GLY71128.1"/>
    </source>
</evidence>
<name>A0A9W6R912_9PSEU</name>
<dbReference type="AlphaFoldDB" id="A0A9W6R912"/>
<evidence type="ECO:0000313" key="7">
    <source>
        <dbReference type="Proteomes" id="UP001165136"/>
    </source>
</evidence>
<dbReference type="InterPro" id="IPR050446">
    <property type="entry name" value="FAD-oxidoreductase/Apoptosis"/>
</dbReference>
<evidence type="ECO:0000256" key="3">
    <source>
        <dbReference type="ARBA" id="ARBA00022827"/>
    </source>
</evidence>
<evidence type="ECO:0000256" key="1">
    <source>
        <dbReference type="ARBA" id="ARBA00001974"/>
    </source>
</evidence>
<evidence type="ECO:0000256" key="4">
    <source>
        <dbReference type="ARBA" id="ARBA00023002"/>
    </source>
</evidence>
<dbReference type="Pfam" id="PF07992">
    <property type="entry name" value="Pyr_redox_2"/>
    <property type="match status" value="1"/>
</dbReference>
<comment type="cofactor">
    <cofactor evidence="1">
        <name>FAD</name>
        <dbReference type="ChEBI" id="CHEBI:57692"/>
    </cofactor>
</comment>
<protein>
    <recommendedName>
        <fullName evidence="5">FAD/NAD(P)-binding domain-containing protein</fullName>
    </recommendedName>
</protein>
<dbReference type="SUPFAM" id="SSF51905">
    <property type="entry name" value="FAD/NAD(P)-binding domain"/>
    <property type="match status" value="1"/>
</dbReference>
<proteinExistence type="predicted"/>
<keyword evidence="7" id="KW-1185">Reference proteome</keyword>
<dbReference type="PANTHER" id="PTHR43557">
    <property type="entry name" value="APOPTOSIS-INDUCING FACTOR 1"/>
    <property type="match status" value="1"/>
</dbReference>
<organism evidence="6 7">
    <name type="scientific">Amycolatopsis taiwanensis</name>
    <dbReference type="NCBI Taxonomy" id="342230"/>
    <lineage>
        <taxon>Bacteria</taxon>
        <taxon>Bacillati</taxon>
        <taxon>Actinomycetota</taxon>
        <taxon>Actinomycetes</taxon>
        <taxon>Pseudonocardiales</taxon>
        <taxon>Pseudonocardiaceae</taxon>
        <taxon>Amycolatopsis</taxon>
    </lineage>
</organism>
<dbReference type="EMBL" id="BSTI01000031">
    <property type="protein sequence ID" value="GLY71128.1"/>
    <property type="molecule type" value="Genomic_DNA"/>
</dbReference>
<reference evidence="6" key="1">
    <citation type="submission" date="2023-03" db="EMBL/GenBank/DDBJ databases">
        <title>Amycolatopsis taiwanensis NBRC 103393.</title>
        <authorList>
            <person name="Ichikawa N."/>
            <person name="Sato H."/>
            <person name="Tonouchi N."/>
        </authorList>
    </citation>
    <scope>NUCLEOTIDE SEQUENCE</scope>
    <source>
        <strain evidence="6">NBRC 103393</strain>
    </source>
</reference>
<gene>
    <name evidence="6" type="ORF">Atai01_77470</name>
</gene>
<keyword evidence="4" id="KW-0560">Oxidoreductase</keyword>
<evidence type="ECO:0000256" key="2">
    <source>
        <dbReference type="ARBA" id="ARBA00022630"/>
    </source>
</evidence>
<dbReference type="Proteomes" id="UP001165136">
    <property type="component" value="Unassembled WGS sequence"/>
</dbReference>
<keyword evidence="3" id="KW-0274">FAD</keyword>
<dbReference type="PANTHER" id="PTHR43557:SF2">
    <property type="entry name" value="RIESKE DOMAIN-CONTAINING PROTEIN-RELATED"/>
    <property type="match status" value="1"/>
</dbReference>
<dbReference type="Gene3D" id="3.50.50.60">
    <property type="entry name" value="FAD/NAD(P)-binding domain"/>
    <property type="match status" value="2"/>
</dbReference>
<keyword evidence="2" id="KW-0285">Flavoprotein</keyword>
<comment type="caution">
    <text evidence="6">The sequence shown here is derived from an EMBL/GenBank/DDBJ whole genome shotgun (WGS) entry which is preliminary data.</text>
</comment>
<accession>A0A9W6R912</accession>
<dbReference type="GO" id="GO:0005737">
    <property type="term" value="C:cytoplasm"/>
    <property type="evidence" value="ECO:0007669"/>
    <property type="project" value="TreeGrafter"/>
</dbReference>
<sequence length="155" mass="16890">MNLSDDVLVVGAFVGGLTLAEALRRKGFAGRIRIVGEEPHPPYGWPPLSKEILTGRWPVEKVFLRDQGRLDALEVDWLLGRRAERLRTHQHTVELDGGEVLSYGVVVIATGLVPRALRGQPGLAGVRTLAASAPRAAWCATRPIPQTLTSKGSRR</sequence>
<evidence type="ECO:0000259" key="5">
    <source>
        <dbReference type="Pfam" id="PF07992"/>
    </source>
</evidence>
<feature type="domain" description="FAD/NAD(P)-binding" evidence="5">
    <location>
        <begin position="6"/>
        <end position="125"/>
    </location>
</feature>
<dbReference type="InterPro" id="IPR023753">
    <property type="entry name" value="FAD/NAD-binding_dom"/>
</dbReference>
<dbReference type="GO" id="GO:0016651">
    <property type="term" value="F:oxidoreductase activity, acting on NAD(P)H"/>
    <property type="evidence" value="ECO:0007669"/>
    <property type="project" value="TreeGrafter"/>
</dbReference>